<evidence type="ECO:0000313" key="1">
    <source>
        <dbReference type="EMBL" id="RTE51918.1"/>
    </source>
</evidence>
<dbReference type="EMBL" id="RQPJ01000021">
    <property type="protein sequence ID" value="RTE51918.1"/>
    <property type="molecule type" value="Genomic_DNA"/>
</dbReference>
<reference evidence="1 2" key="1">
    <citation type="submission" date="2018-11" db="EMBL/GenBank/DDBJ databases">
        <title>Arenibacter aquaticus sp.nov., a marine bacterium isolated from surface seawater in the South China Sea.</title>
        <authorList>
            <person name="Guo J."/>
            <person name="Sun J."/>
        </authorList>
    </citation>
    <scope>NUCLEOTIDE SEQUENCE [LARGE SCALE GENOMIC DNA]</scope>
    <source>
        <strain evidence="1 2">GUO666</strain>
    </source>
</reference>
<dbReference type="OrthoDB" id="1446707at2"/>
<gene>
    <name evidence="1" type="ORF">EHW67_17085</name>
</gene>
<name>A0A430JYT8_9FLAO</name>
<keyword evidence="2" id="KW-1185">Reference proteome</keyword>
<dbReference type="AlphaFoldDB" id="A0A430JYT8"/>
<accession>A0A430JYT8</accession>
<protein>
    <submittedName>
        <fullName evidence="1">Uncharacterized protein</fullName>
    </submittedName>
</protein>
<dbReference type="RefSeq" id="WP_126163602.1">
    <property type="nucleotide sequence ID" value="NZ_RQPJ01000021.1"/>
</dbReference>
<sequence>MSKLFSITLSLLLLIQSFNMDLVDIAQVDDFLTHAKFHKQKYGDNIFAFISKHYGELKLQHEQEHKEEHKDHEELPFNHQTCTHSPSAFVLNWVDLSLPKTPLIQDTSSEFFYQETYSHLKNSDIFQPPKIA</sequence>
<organism evidence="1 2">
    <name type="scientific">Arenibacter aquaticus</name>
    <dbReference type="NCBI Taxonomy" id="2489054"/>
    <lineage>
        <taxon>Bacteria</taxon>
        <taxon>Pseudomonadati</taxon>
        <taxon>Bacteroidota</taxon>
        <taxon>Flavobacteriia</taxon>
        <taxon>Flavobacteriales</taxon>
        <taxon>Flavobacteriaceae</taxon>
        <taxon>Arenibacter</taxon>
    </lineage>
</organism>
<evidence type="ECO:0000313" key="2">
    <source>
        <dbReference type="Proteomes" id="UP000267585"/>
    </source>
</evidence>
<dbReference type="Proteomes" id="UP000267585">
    <property type="component" value="Unassembled WGS sequence"/>
</dbReference>
<proteinExistence type="predicted"/>
<comment type="caution">
    <text evidence="1">The sequence shown here is derived from an EMBL/GenBank/DDBJ whole genome shotgun (WGS) entry which is preliminary data.</text>
</comment>